<gene>
    <name evidence="1" type="ORF">BC777_1776</name>
</gene>
<dbReference type="EMBL" id="PGTY01000001">
    <property type="protein sequence ID" value="PJI92911.1"/>
    <property type="molecule type" value="Genomic_DNA"/>
</dbReference>
<accession>A0A2M8WPQ4</accession>
<dbReference type="Proteomes" id="UP000228531">
    <property type="component" value="Unassembled WGS sequence"/>
</dbReference>
<name>A0A2M8WPQ4_9RHOB</name>
<protein>
    <submittedName>
        <fullName evidence="1">Uncharacterized protein</fullName>
    </submittedName>
</protein>
<evidence type="ECO:0000313" key="2">
    <source>
        <dbReference type="Proteomes" id="UP000228531"/>
    </source>
</evidence>
<dbReference type="AlphaFoldDB" id="A0A2M8WPQ4"/>
<organism evidence="1 2">
    <name type="scientific">Yoonia maricola</name>
    <dbReference type="NCBI Taxonomy" id="420999"/>
    <lineage>
        <taxon>Bacteria</taxon>
        <taxon>Pseudomonadati</taxon>
        <taxon>Pseudomonadota</taxon>
        <taxon>Alphaproteobacteria</taxon>
        <taxon>Rhodobacterales</taxon>
        <taxon>Paracoccaceae</taxon>
        <taxon>Yoonia</taxon>
    </lineage>
</organism>
<reference evidence="1 2" key="1">
    <citation type="submission" date="2017-11" db="EMBL/GenBank/DDBJ databases">
        <title>Genomic Encyclopedia of Archaeal and Bacterial Type Strains, Phase II (KMG-II): From Individual Species to Whole Genera.</title>
        <authorList>
            <person name="Goeker M."/>
        </authorList>
    </citation>
    <scope>NUCLEOTIDE SEQUENCE [LARGE SCALE GENOMIC DNA]</scope>
    <source>
        <strain evidence="1 2">DSM 29128</strain>
    </source>
</reference>
<comment type="caution">
    <text evidence="1">The sequence shown here is derived from an EMBL/GenBank/DDBJ whole genome shotgun (WGS) entry which is preliminary data.</text>
</comment>
<keyword evidence="2" id="KW-1185">Reference proteome</keyword>
<proteinExistence type="predicted"/>
<evidence type="ECO:0000313" key="1">
    <source>
        <dbReference type="EMBL" id="PJI92911.1"/>
    </source>
</evidence>
<sequence length="43" mass="4799">MTYEQTLKECSVSAPIGRKQYRDIQGMVLLYLAVSGACIAQVY</sequence>